<dbReference type="InterPro" id="IPR042219">
    <property type="entry name" value="AAA_lid_11_sf"/>
</dbReference>
<dbReference type="Proteomes" id="UP000887577">
    <property type="component" value="Unplaced"/>
</dbReference>
<name>A0A914Y4V7_9BILA</name>
<dbReference type="Gene3D" id="1.20.1270.280">
    <property type="match status" value="1"/>
</dbReference>
<dbReference type="Pfam" id="PF18198">
    <property type="entry name" value="AAA_lid_11"/>
    <property type="match status" value="1"/>
</dbReference>
<dbReference type="GO" id="GO:0007018">
    <property type="term" value="P:microtubule-based movement"/>
    <property type="evidence" value="ECO:0007669"/>
    <property type="project" value="InterPro"/>
</dbReference>
<feature type="domain" description="Dynein heavy chain C-terminal" evidence="2">
    <location>
        <begin position="180"/>
        <end position="269"/>
    </location>
</feature>
<protein>
    <submittedName>
        <fullName evidence="4">Uncharacterized protein</fullName>
    </submittedName>
</protein>
<keyword evidence="3" id="KW-1185">Reference proteome</keyword>
<dbReference type="InterPro" id="IPR041228">
    <property type="entry name" value="Dynein_C"/>
</dbReference>
<evidence type="ECO:0000259" key="1">
    <source>
        <dbReference type="Pfam" id="PF18198"/>
    </source>
</evidence>
<evidence type="ECO:0000259" key="2">
    <source>
        <dbReference type="Pfam" id="PF18199"/>
    </source>
</evidence>
<dbReference type="GO" id="GO:0030286">
    <property type="term" value="C:dynein complex"/>
    <property type="evidence" value="ECO:0007669"/>
    <property type="project" value="InterPro"/>
</dbReference>
<dbReference type="Gene3D" id="1.10.8.720">
    <property type="entry name" value="Region D6 of dynein motor"/>
    <property type="match status" value="1"/>
</dbReference>
<dbReference type="PANTHER" id="PTHR45703:SF36">
    <property type="entry name" value="DYNEIN HEAVY CHAIN, CYTOPLASMIC"/>
    <property type="match status" value="1"/>
</dbReference>
<dbReference type="GO" id="GO:0051959">
    <property type="term" value="F:dynein light intermediate chain binding"/>
    <property type="evidence" value="ECO:0007669"/>
    <property type="project" value="InterPro"/>
</dbReference>
<sequence>MLRSLSSIPPSRITKAPVERARLYFLVCWFHALVQERLRYRPLGWAHSYEFSDADLRMACDTLDIAVDSVALGRNNGSSDKLPWKALRTLFSQCIYGGKIDNKFDQTLLDCFLQKLFTSKAFEDDFVLINNVDGKSSPLCIPEAHSHDELLQWISHIEHLQMPNWIGLPNNAEKVLLTVRGQELIRNMLKMSDDELAYNDTSEKEQKAPSWMIVLAETATRWLSALPQNVTKLKRTKDNIKDPLFRFFEREINLGLKLLSDIRCDLTDILADKFLRHGIVTQFLNLLLQWNG</sequence>
<reference evidence="4" key="1">
    <citation type="submission" date="2022-11" db="UniProtKB">
        <authorList>
            <consortium name="WormBaseParasite"/>
        </authorList>
    </citation>
    <scope>IDENTIFICATION</scope>
</reference>
<dbReference type="Pfam" id="PF18199">
    <property type="entry name" value="Dynein_C"/>
    <property type="match status" value="1"/>
</dbReference>
<dbReference type="InterPro" id="IPR041658">
    <property type="entry name" value="AAA_lid_11"/>
</dbReference>
<dbReference type="FunFam" id="1.10.8.720:FF:000003">
    <property type="entry name" value="Cytoplasmic dynein heavy chain 2"/>
    <property type="match status" value="1"/>
</dbReference>
<dbReference type="WBParaSite" id="PSU_v2.g1447.t1">
    <property type="protein sequence ID" value="PSU_v2.g1447.t1"/>
    <property type="gene ID" value="PSU_v2.g1447"/>
</dbReference>
<evidence type="ECO:0000313" key="4">
    <source>
        <dbReference type="WBParaSite" id="PSU_v2.g1447.t1"/>
    </source>
</evidence>
<dbReference type="InterPro" id="IPR026983">
    <property type="entry name" value="DHC"/>
</dbReference>
<proteinExistence type="predicted"/>
<feature type="domain" description="Dynein heavy chain AAA lid" evidence="1">
    <location>
        <begin position="21"/>
        <end position="172"/>
    </location>
</feature>
<accession>A0A914Y4V7</accession>
<organism evidence="3 4">
    <name type="scientific">Panagrolaimus superbus</name>
    <dbReference type="NCBI Taxonomy" id="310955"/>
    <lineage>
        <taxon>Eukaryota</taxon>
        <taxon>Metazoa</taxon>
        <taxon>Ecdysozoa</taxon>
        <taxon>Nematoda</taxon>
        <taxon>Chromadorea</taxon>
        <taxon>Rhabditida</taxon>
        <taxon>Tylenchina</taxon>
        <taxon>Panagrolaimomorpha</taxon>
        <taxon>Panagrolaimoidea</taxon>
        <taxon>Panagrolaimidae</taxon>
        <taxon>Panagrolaimus</taxon>
    </lineage>
</organism>
<evidence type="ECO:0000313" key="3">
    <source>
        <dbReference type="Proteomes" id="UP000887577"/>
    </source>
</evidence>
<dbReference type="PANTHER" id="PTHR45703">
    <property type="entry name" value="DYNEIN HEAVY CHAIN"/>
    <property type="match status" value="1"/>
</dbReference>
<dbReference type="GO" id="GO:0045505">
    <property type="term" value="F:dynein intermediate chain binding"/>
    <property type="evidence" value="ECO:0007669"/>
    <property type="project" value="InterPro"/>
</dbReference>
<dbReference type="AlphaFoldDB" id="A0A914Y4V7"/>